<feature type="transmembrane region" description="Helical" evidence="1">
    <location>
        <begin position="99"/>
        <end position="116"/>
    </location>
</feature>
<feature type="transmembrane region" description="Helical" evidence="1">
    <location>
        <begin position="128"/>
        <end position="148"/>
    </location>
</feature>
<evidence type="ECO:0000259" key="2">
    <source>
        <dbReference type="Pfam" id="PF01569"/>
    </source>
</evidence>
<feature type="transmembrane region" description="Helical" evidence="1">
    <location>
        <begin position="160"/>
        <end position="183"/>
    </location>
</feature>
<name>A0ABW3G380_9PSEU</name>
<dbReference type="SUPFAM" id="SSF48317">
    <property type="entry name" value="Acid phosphatase/Vanadium-dependent haloperoxidase"/>
    <property type="match status" value="1"/>
</dbReference>
<comment type="caution">
    <text evidence="3">The sequence shown here is derived from an EMBL/GenBank/DDBJ whole genome shotgun (WGS) entry which is preliminary data.</text>
</comment>
<dbReference type="RefSeq" id="WP_345601100.1">
    <property type="nucleotide sequence ID" value="NZ_BAABLT010000028.1"/>
</dbReference>
<sequence>MRSTRTPERFALVPAGWWRNAGRIVVCCALLVVALAVPHVGQARPGWFDGLVGAQLAEWFPGDLRPLDALASLGSTGPVLAETAIVASIGYLNRRWTALLLPAVGTPLAVSTTELLKPVVGRTINGHWAMPSGHTTAVVSLLVAALLVSRRSRPGVGPLAAVLIAALALGAVGMALGLVRLGFHYATDVAAGACVATAVVLLTARALDVLDWSIRLLRTIGRAARCAPRPDRPQWSNGVESPSAD</sequence>
<keyword evidence="1" id="KW-0812">Transmembrane</keyword>
<evidence type="ECO:0000313" key="4">
    <source>
        <dbReference type="Proteomes" id="UP001597018"/>
    </source>
</evidence>
<keyword evidence="1" id="KW-1133">Transmembrane helix</keyword>
<dbReference type="EMBL" id="JBHTIW010000029">
    <property type="protein sequence ID" value="MFD0923172.1"/>
    <property type="molecule type" value="Genomic_DNA"/>
</dbReference>
<feature type="domain" description="Phosphatidic acid phosphatase type 2/haloperoxidase" evidence="2">
    <location>
        <begin position="122"/>
        <end position="206"/>
    </location>
</feature>
<reference evidence="4" key="1">
    <citation type="journal article" date="2019" name="Int. J. Syst. Evol. Microbiol.">
        <title>The Global Catalogue of Microorganisms (GCM) 10K type strain sequencing project: providing services to taxonomists for standard genome sequencing and annotation.</title>
        <authorList>
            <consortium name="The Broad Institute Genomics Platform"/>
            <consortium name="The Broad Institute Genome Sequencing Center for Infectious Disease"/>
            <person name="Wu L."/>
            <person name="Ma J."/>
        </authorList>
    </citation>
    <scope>NUCLEOTIDE SEQUENCE [LARGE SCALE GENOMIC DNA]</scope>
    <source>
        <strain evidence="4">CCUG 56401</strain>
    </source>
</reference>
<dbReference type="Pfam" id="PF01569">
    <property type="entry name" value="PAP2"/>
    <property type="match status" value="1"/>
</dbReference>
<keyword evidence="1" id="KW-0472">Membrane</keyword>
<dbReference type="Gene3D" id="1.20.144.10">
    <property type="entry name" value="Phosphatidic acid phosphatase type 2/haloperoxidase"/>
    <property type="match status" value="1"/>
</dbReference>
<feature type="transmembrane region" description="Helical" evidence="1">
    <location>
        <begin position="67"/>
        <end position="92"/>
    </location>
</feature>
<keyword evidence="4" id="KW-1185">Reference proteome</keyword>
<accession>A0ABW3G380</accession>
<proteinExistence type="predicted"/>
<dbReference type="Proteomes" id="UP001597018">
    <property type="component" value="Unassembled WGS sequence"/>
</dbReference>
<evidence type="ECO:0000313" key="3">
    <source>
        <dbReference type="EMBL" id="MFD0923172.1"/>
    </source>
</evidence>
<gene>
    <name evidence="3" type="ORF">ACFQ16_25795</name>
</gene>
<feature type="transmembrane region" description="Helical" evidence="1">
    <location>
        <begin position="189"/>
        <end position="207"/>
    </location>
</feature>
<evidence type="ECO:0000256" key="1">
    <source>
        <dbReference type="SAM" id="Phobius"/>
    </source>
</evidence>
<protein>
    <submittedName>
        <fullName evidence="3">Phosphatase PAP2 family protein</fullName>
    </submittedName>
</protein>
<dbReference type="InterPro" id="IPR036938">
    <property type="entry name" value="PAP2/HPO_sf"/>
</dbReference>
<organism evidence="3 4">
    <name type="scientific">Saccharopolyspora rosea</name>
    <dbReference type="NCBI Taxonomy" id="524884"/>
    <lineage>
        <taxon>Bacteria</taxon>
        <taxon>Bacillati</taxon>
        <taxon>Actinomycetota</taxon>
        <taxon>Actinomycetes</taxon>
        <taxon>Pseudonocardiales</taxon>
        <taxon>Pseudonocardiaceae</taxon>
        <taxon>Saccharopolyspora</taxon>
    </lineage>
</organism>
<dbReference type="InterPro" id="IPR000326">
    <property type="entry name" value="PAP2/HPO"/>
</dbReference>